<evidence type="ECO:0008006" key="6">
    <source>
        <dbReference type="Google" id="ProtNLM"/>
    </source>
</evidence>
<evidence type="ECO:0000313" key="4">
    <source>
        <dbReference type="EMBL" id="KAH7053309.1"/>
    </source>
</evidence>
<keyword evidence="5" id="KW-1185">Reference proteome</keyword>
<keyword evidence="3" id="KW-0732">Signal</keyword>
<gene>
    <name evidence="4" type="ORF">B0J12DRAFT_698512</name>
</gene>
<evidence type="ECO:0000256" key="3">
    <source>
        <dbReference type="SAM" id="SignalP"/>
    </source>
</evidence>
<feature type="chain" id="PRO_5047009395" description="Extracellular membrane protein CFEM domain-containing protein" evidence="3">
    <location>
        <begin position="22"/>
        <end position="265"/>
    </location>
</feature>
<feature type="compositionally biased region" description="Basic and acidic residues" evidence="1">
    <location>
        <begin position="228"/>
        <end position="248"/>
    </location>
</feature>
<dbReference type="Proteomes" id="UP000774617">
    <property type="component" value="Unassembled WGS sequence"/>
</dbReference>
<keyword evidence="2" id="KW-0812">Transmembrane</keyword>
<keyword evidence="2" id="KW-0472">Membrane</keyword>
<organism evidence="4 5">
    <name type="scientific">Macrophomina phaseolina</name>
    <dbReference type="NCBI Taxonomy" id="35725"/>
    <lineage>
        <taxon>Eukaryota</taxon>
        <taxon>Fungi</taxon>
        <taxon>Dikarya</taxon>
        <taxon>Ascomycota</taxon>
        <taxon>Pezizomycotina</taxon>
        <taxon>Dothideomycetes</taxon>
        <taxon>Dothideomycetes incertae sedis</taxon>
        <taxon>Botryosphaeriales</taxon>
        <taxon>Botryosphaeriaceae</taxon>
        <taxon>Macrophomina</taxon>
    </lineage>
</organism>
<feature type="signal peptide" evidence="3">
    <location>
        <begin position="1"/>
        <end position="21"/>
    </location>
</feature>
<feature type="transmembrane region" description="Helical" evidence="2">
    <location>
        <begin position="161"/>
        <end position="183"/>
    </location>
</feature>
<feature type="region of interest" description="Disordered" evidence="1">
    <location>
        <begin position="228"/>
        <end position="252"/>
    </location>
</feature>
<name>A0ABQ8GHA7_9PEZI</name>
<proteinExistence type="predicted"/>
<keyword evidence="2" id="KW-1133">Transmembrane helix</keyword>
<evidence type="ECO:0000256" key="1">
    <source>
        <dbReference type="SAM" id="MobiDB-lite"/>
    </source>
</evidence>
<feature type="region of interest" description="Disordered" evidence="1">
    <location>
        <begin position="193"/>
        <end position="213"/>
    </location>
</feature>
<evidence type="ECO:0000313" key="5">
    <source>
        <dbReference type="Proteomes" id="UP000774617"/>
    </source>
</evidence>
<sequence length="265" mass="28060">MLPRPCNFLPLLILIASPVWADGKTKIWLNAVSGYSQLTPCAEIPPSTIVRDMSKGCGDGNRLTSYTCFCTASYGQMSSIISEDVSSYCRNTSAVQQVSSALAVFGNYCALGVESGLTVSSEPAGATPIATPTPAASSTVAAQTFSAVGSPPSPNNSKTTALAAGLAVPLGRIALALGAYFLLRLRREGARETHAATNSGESEPYAVGVDPSDRILMGELPPERLLEFHGDWRRPQELDGGPKDDARIWGRPVINELEASSERRE</sequence>
<protein>
    <recommendedName>
        <fullName evidence="6">Extracellular membrane protein CFEM domain-containing protein</fullName>
    </recommendedName>
</protein>
<evidence type="ECO:0000256" key="2">
    <source>
        <dbReference type="SAM" id="Phobius"/>
    </source>
</evidence>
<dbReference type="EMBL" id="JAGTJR010000010">
    <property type="protein sequence ID" value="KAH7053309.1"/>
    <property type="molecule type" value="Genomic_DNA"/>
</dbReference>
<comment type="caution">
    <text evidence="4">The sequence shown here is derived from an EMBL/GenBank/DDBJ whole genome shotgun (WGS) entry which is preliminary data.</text>
</comment>
<accession>A0ABQ8GHA7</accession>
<reference evidence="4 5" key="1">
    <citation type="journal article" date="2021" name="Nat. Commun.">
        <title>Genetic determinants of endophytism in the Arabidopsis root mycobiome.</title>
        <authorList>
            <person name="Mesny F."/>
            <person name="Miyauchi S."/>
            <person name="Thiergart T."/>
            <person name="Pickel B."/>
            <person name="Atanasova L."/>
            <person name="Karlsson M."/>
            <person name="Huettel B."/>
            <person name="Barry K.W."/>
            <person name="Haridas S."/>
            <person name="Chen C."/>
            <person name="Bauer D."/>
            <person name="Andreopoulos W."/>
            <person name="Pangilinan J."/>
            <person name="LaButti K."/>
            <person name="Riley R."/>
            <person name="Lipzen A."/>
            <person name="Clum A."/>
            <person name="Drula E."/>
            <person name="Henrissat B."/>
            <person name="Kohler A."/>
            <person name="Grigoriev I.V."/>
            <person name="Martin F.M."/>
            <person name="Hacquard S."/>
        </authorList>
    </citation>
    <scope>NUCLEOTIDE SEQUENCE [LARGE SCALE GENOMIC DNA]</scope>
    <source>
        <strain evidence="4 5">MPI-SDFR-AT-0080</strain>
    </source>
</reference>